<dbReference type="Proteomes" id="UP000318102">
    <property type="component" value="Unassembled WGS sequence"/>
</dbReference>
<comment type="caution">
    <text evidence="1">The sequence shown here is derived from an EMBL/GenBank/DDBJ whole genome shotgun (WGS) entry which is preliminary data.</text>
</comment>
<dbReference type="RefSeq" id="WP_144991079.1">
    <property type="nucleotide sequence ID" value="NZ_VNJK01000001.1"/>
</dbReference>
<reference evidence="1 2" key="1">
    <citation type="submission" date="2019-07" db="EMBL/GenBank/DDBJ databases">
        <authorList>
            <person name="Kim J."/>
        </authorList>
    </citation>
    <scope>NUCLEOTIDE SEQUENCE [LARGE SCALE GENOMIC DNA]</scope>
    <source>
        <strain evidence="1 2">N4</strain>
    </source>
</reference>
<sequence>MISGKWLLVVTVATGVMFTPNSEVTASQVISTQGIAASETKKLADLDAKIIEAAKKRLLELAGEHVELHNVVSIYDNQIFINGKEREKNASVVVDQKTGKVIYVSIQLDKDKADPKKVELAIKSLMEIDRNQTFEIETVTKMLSVDNKSGDSLATAIQGKNFNVMFHDDKIDFFYVEYPKSEWNADVKKKAESEFKAATGRTMEIASMARYKEEGKDIWSVLGKDGQSSIDIGFVTGRTWNIYDGAAVGKTDKTALTEKNAVSHAAAFAKKVFNIDLKGYTAKKMPDFPIYEMTKKGAPTVEVMFNSKKGVASMSIKLVTGVRN</sequence>
<name>A0A559J2E1_9BACL</name>
<accession>A0A559J2E1</accession>
<dbReference type="EMBL" id="VNJK01000001">
    <property type="protein sequence ID" value="TVX94031.1"/>
    <property type="molecule type" value="Genomic_DNA"/>
</dbReference>
<protein>
    <submittedName>
        <fullName evidence="1">Uncharacterized protein</fullName>
    </submittedName>
</protein>
<organism evidence="1 2">
    <name type="scientific">Paenibacillus agilis</name>
    <dbReference type="NCBI Taxonomy" id="3020863"/>
    <lineage>
        <taxon>Bacteria</taxon>
        <taxon>Bacillati</taxon>
        <taxon>Bacillota</taxon>
        <taxon>Bacilli</taxon>
        <taxon>Bacillales</taxon>
        <taxon>Paenibacillaceae</taxon>
        <taxon>Paenibacillus</taxon>
    </lineage>
</organism>
<proteinExistence type="predicted"/>
<evidence type="ECO:0000313" key="1">
    <source>
        <dbReference type="EMBL" id="TVX94031.1"/>
    </source>
</evidence>
<evidence type="ECO:0000313" key="2">
    <source>
        <dbReference type="Proteomes" id="UP000318102"/>
    </source>
</evidence>
<dbReference type="OrthoDB" id="2551488at2"/>
<gene>
    <name evidence="1" type="ORF">FPZ44_13785</name>
</gene>
<keyword evidence="2" id="KW-1185">Reference proteome</keyword>
<dbReference type="AlphaFoldDB" id="A0A559J2E1"/>